<dbReference type="InterPro" id="IPR013106">
    <property type="entry name" value="Ig_V-set"/>
</dbReference>
<keyword evidence="5" id="KW-0812">Transmembrane</keyword>
<gene>
    <name evidence="8" type="ORF">EXN66_Car013461</name>
</gene>
<dbReference type="InterPro" id="IPR015631">
    <property type="entry name" value="CD2/SLAM_rcpt"/>
</dbReference>
<dbReference type="SUPFAM" id="SSF48726">
    <property type="entry name" value="Immunoglobulin"/>
    <property type="match status" value="1"/>
</dbReference>
<reference evidence="8 9" key="1">
    <citation type="submission" date="2019-02" db="EMBL/GenBank/DDBJ databases">
        <title>Opniocepnalus argus genome.</title>
        <authorList>
            <person name="Zhou C."/>
            <person name="Xiao S."/>
        </authorList>
    </citation>
    <scope>NUCLEOTIDE SEQUENCE [LARGE SCALE GENOMIC DNA]</scope>
    <source>
        <strain evidence="8">OARG1902GOOAL</strain>
        <tissue evidence="8">Muscle</tissue>
    </source>
</reference>
<keyword evidence="4" id="KW-0325">Glycoprotein</keyword>
<organism evidence="8 9">
    <name type="scientific">Channa argus</name>
    <name type="common">Northern snakehead</name>
    <name type="synonym">Ophicephalus argus</name>
    <dbReference type="NCBI Taxonomy" id="215402"/>
    <lineage>
        <taxon>Eukaryota</taxon>
        <taxon>Metazoa</taxon>
        <taxon>Chordata</taxon>
        <taxon>Craniata</taxon>
        <taxon>Vertebrata</taxon>
        <taxon>Euteleostomi</taxon>
        <taxon>Actinopterygii</taxon>
        <taxon>Neopterygii</taxon>
        <taxon>Teleostei</taxon>
        <taxon>Neoteleostei</taxon>
        <taxon>Acanthomorphata</taxon>
        <taxon>Anabantaria</taxon>
        <taxon>Anabantiformes</taxon>
        <taxon>Channoidei</taxon>
        <taxon>Channidae</taxon>
        <taxon>Channa</taxon>
    </lineage>
</organism>
<evidence type="ECO:0000256" key="4">
    <source>
        <dbReference type="ARBA" id="ARBA00023180"/>
    </source>
</evidence>
<dbReference type="EMBL" id="CM015724">
    <property type="protein sequence ID" value="KAF3697780.1"/>
    <property type="molecule type" value="Genomic_DNA"/>
</dbReference>
<evidence type="ECO:0000256" key="2">
    <source>
        <dbReference type="ARBA" id="ARBA00022729"/>
    </source>
</evidence>
<dbReference type="Proteomes" id="UP000503349">
    <property type="component" value="Chromosome 13"/>
</dbReference>
<dbReference type="OrthoDB" id="8958824at2759"/>
<keyword evidence="3 5" id="KW-0472">Membrane</keyword>
<evidence type="ECO:0000313" key="8">
    <source>
        <dbReference type="EMBL" id="KAF3697780.1"/>
    </source>
</evidence>
<evidence type="ECO:0000256" key="3">
    <source>
        <dbReference type="ARBA" id="ARBA00023136"/>
    </source>
</evidence>
<evidence type="ECO:0000256" key="1">
    <source>
        <dbReference type="ARBA" id="ARBA00004370"/>
    </source>
</evidence>
<dbReference type="SMART" id="SM00409">
    <property type="entry name" value="IG"/>
    <property type="match status" value="1"/>
</dbReference>
<evidence type="ECO:0000313" key="9">
    <source>
        <dbReference type="Proteomes" id="UP000503349"/>
    </source>
</evidence>
<evidence type="ECO:0000259" key="7">
    <source>
        <dbReference type="SMART" id="SM00409"/>
    </source>
</evidence>
<dbReference type="InterPro" id="IPR013783">
    <property type="entry name" value="Ig-like_fold"/>
</dbReference>
<feature type="signal peptide" evidence="6">
    <location>
        <begin position="1"/>
        <end position="16"/>
    </location>
</feature>
<evidence type="ECO:0000256" key="6">
    <source>
        <dbReference type="SAM" id="SignalP"/>
    </source>
</evidence>
<name>A0A6G1Q575_CHAAH</name>
<keyword evidence="5" id="KW-1133">Transmembrane helix</keyword>
<protein>
    <submittedName>
        <fullName evidence="8">CD48 antigen BCM1 surface antigen BLAST-1 HM48-1 MRC OX-45 surface antigen SLAM family member 2</fullName>
    </submittedName>
</protein>
<keyword evidence="9" id="KW-1185">Reference proteome</keyword>
<dbReference type="Gene3D" id="2.60.40.10">
    <property type="entry name" value="Immunoglobulins"/>
    <property type="match status" value="1"/>
</dbReference>
<comment type="subcellular location">
    <subcellularLocation>
        <location evidence="1">Membrane</location>
    </subcellularLocation>
</comment>
<dbReference type="InterPro" id="IPR003599">
    <property type="entry name" value="Ig_sub"/>
</dbReference>
<dbReference type="PANTHER" id="PTHR12080">
    <property type="entry name" value="SIGNALING LYMPHOCYTIC ACTIVATION MOLECULE"/>
    <property type="match status" value="1"/>
</dbReference>
<feature type="transmembrane region" description="Helical" evidence="5">
    <location>
        <begin position="231"/>
        <end position="252"/>
    </location>
</feature>
<dbReference type="GO" id="GO:0005911">
    <property type="term" value="C:cell-cell junction"/>
    <property type="evidence" value="ECO:0007669"/>
    <property type="project" value="TreeGrafter"/>
</dbReference>
<feature type="chain" id="PRO_5026137445" evidence="6">
    <location>
        <begin position="17"/>
        <end position="269"/>
    </location>
</feature>
<dbReference type="InterPro" id="IPR036179">
    <property type="entry name" value="Ig-like_dom_sf"/>
</dbReference>
<accession>A0A6G1Q575</accession>
<feature type="domain" description="Immunoglobulin" evidence="7">
    <location>
        <begin position="19"/>
        <end position="118"/>
    </location>
</feature>
<dbReference type="Pfam" id="PF07686">
    <property type="entry name" value="V-set"/>
    <property type="match status" value="1"/>
</dbReference>
<dbReference type="PANTHER" id="PTHR12080:SF59">
    <property type="entry name" value="HEPATIC AND GLIAL CELL ADHESION MOLECULE"/>
    <property type="match status" value="1"/>
</dbReference>
<evidence type="ECO:0000256" key="5">
    <source>
        <dbReference type="SAM" id="Phobius"/>
    </source>
</evidence>
<proteinExistence type="predicted"/>
<dbReference type="AlphaFoldDB" id="A0A6G1Q575"/>
<dbReference type="GO" id="GO:0016020">
    <property type="term" value="C:membrane"/>
    <property type="evidence" value="ECO:0007669"/>
    <property type="project" value="UniProtKB-SubCell"/>
</dbReference>
<sequence>MRLRILLIPLLQVVVGDTLPEVSEYFGGTVTLPSGVNPSWTLTKIEWSIFSNNTYIASYRNNVSKVNRIPQYKGRLSMNISSGDLTIHNLTQNDAREYTVELSTEEEKVLNKIKLTVKKRLQKPNIHTQVWVPGTSTKGGCWVEAHCSSPDKDVDFSWKTKPVSVTTLRNPDGTPALLLVFLNTTQNYAEITCISSCKTENSLSAVNITCEDDKIPPAPQPQLQHRSRQSVFFVTGVSVGIVATIIITILFGENIKKAWETLKGNLCTP</sequence>
<reference evidence="9" key="2">
    <citation type="submission" date="2019-02" db="EMBL/GenBank/DDBJ databases">
        <title>Opniocepnalus argus Var Kimnra genome.</title>
        <authorList>
            <person name="Zhou C."/>
            <person name="Xiao S."/>
        </authorList>
    </citation>
    <scope>NUCLEOTIDE SEQUENCE [LARGE SCALE GENOMIC DNA]</scope>
</reference>
<keyword evidence="2 6" id="KW-0732">Signal</keyword>